<dbReference type="GO" id="GO:0005975">
    <property type="term" value="P:carbohydrate metabolic process"/>
    <property type="evidence" value="ECO:0007669"/>
    <property type="project" value="InterPro"/>
</dbReference>
<feature type="signal peptide" evidence="6">
    <location>
        <begin position="1"/>
        <end position="20"/>
    </location>
</feature>
<keyword evidence="4" id="KW-0378">Hydrolase</keyword>
<evidence type="ECO:0000313" key="8">
    <source>
        <dbReference type="EMBL" id="SAL98777.1"/>
    </source>
</evidence>
<dbReference type="InterPro" id="IPR002509">
    <property type="entry name" value="NODB_dom"/>
</dbReference>
<accession>A0A168MLP8</accession>
<dbReference type="PANTHER" id="PTHR46471:SF2">
    <property type="entry name" value="CHITIN DEACETYLASE-RELATED"/>
    <property type="match status" value="1"/>
</dbReference>
<dbReference type="Gene3D" id="3.20.20.370">
    <property type="entry name" value="Glycoside hydrolase/deacetylase"/>
    <property type="match status" value="1"/>
</dbReference>
<dbReference type="SUPFAM" id="SSF88713">
    <property type="entry name" value="Glycoside hydrolase/deacetylase"/>
    <property type="match status" value="1"/>
</dbReference>
<dbReference type="OMA" id="CIYDRAD"/>
<evidence type="ECO:0000259" key="7">
    <source>
        <dbReference type="PROSITE" id="PS51677"/>
    </source>
</evidence>
<evidence type="ECO:0000256" key="5">
    <source>
        <dbReference type="ARBA" id="ARBA00023277"/>
    </source>
</evidence>
<evidence type="ECO:0000256" key="2">
    <source>
        <dbReference type="ARBA" id="ARBA00022723"/>
    </source>
</evidence>
<sequence>MHINSLVLAFVAPLIALTSAAPLMRRAPATIHTKCTVPGTFALSFDDGPYNQTWDLIKTLNEENIKATFFINGNNFDNIETESVTTSDGVRSYLDHLRFMHTSGHQIASHTYEHAVLTGLSEEEVTRQMNALSDIIYNTVSVRPRYMRPPTGAYDDTVLNILGNLGYEVAIWDIDPKDYEDYDLQRKEDVFSSYLDQETATPPTSAHMSLMHDVHPQTGPYLLPWVVRQVRAKGYRFATVAECLNDPRPYQ</sequence>
<comment type="cofactor">
    <cofactor evidence="1">
        <name>Co(2+)</name>
        <dbReference type="ChEBI" id="CHEBI:48828"/>
    </cofactor>
</comment>
<dbReference type="Proteomes" id="UP000078561">
    <property type="component" value="Unassembled WGS sequence"/>
</dbReference>
<dbReference type="Pfam" id="PF01522">
    <property type="entry name" value="Polysacc_deac_1"/>
    <property type="match status" value="1"/>
</dbReference>
<evidence type="ECO:0000256" key="4">
    <source>
        <dbReference type="ARBA" id="ARBA00022801"/>
    </source>
</evidence>
<name>A0A168MLP8_ABSGL</name>
<evidence type="ECO:0000256" key="6">
    <source>
        <dbReference type="SAM" id="SignalP"/>
    </source>
</evidence>
<dbReference type="STRING" id="4829.A0A168MLP8"/>
<feature type="domain" description="NodB homology" evidence="7">
    <location>
        <begin position="39"/>
        <end position="238"/>
    </location>
</feature>
<dbReference type="InParanoid" id="A0A168MLP8"/>
<keyword evidence="9" id="KW-1185">Reference proteome</keyword>
<proteinExistence type="predicted"/>
<organism evidence="8">
    <name type="scientific">Absidia glauca</name>
    <name type="common">Pin mould</name>
    <dbReference type="NCBI Taxonomy" id="4829"/>
    <lineage>
        <taxon>Eukaryota</taxon>
        <taxon>Fungi</taxon>
        <taxon>Fungi incertae sedis</taxon>
        <taxon>Mucoromycota</taxon>
        <taxon>Mucoromycotina</taxon>
        <taxon>Mucoromycetes</taxon>
        <taxon>Mucorales</taxon>
        <taxon>Cunninghamellaceae</taxon>
        <taxon>Absidia</taxon>
    </lineage>
</organism>
<gene>
    <name evidence="8" type="primary">ABSGL_04341.1 scaffold 5390</name>
</gene>
<evidence type="ECO:0000256" key="3">
    <source>
        <dbReference type="ARBA" id="ARBA00022729"/>
    </source>
</evidence>
<evidence type="ECO:0000313" key="9">
    <source>
        <dbReference type="Proteomes" id="UP000078561"/>
    </source>
</evidence>
<dbReference type="GO" id="GO:0046872">
    <property type="term" value="F:metal ion binding"/>
    <property type="evidence" value="ECO:0007669"/>
    <property type="project" value="UniProtKB-KW"/>
</dbReference>
<dbReference type="GO" id="GO:0016810">
    <property type="term" value="F:hydrolase activity, acting on carbon-nitrogen (but not peptide) bonds"/>
    <property type="evidence" value="ECO:0007669"/>
    <property type="project" value="InterPro"/>
</dbReference>
<keyword evidence="2" id="KW-0479">Metal-binding</keyword>
<feature type="chain" id="PRO_5007899077" description="NodB homology domain-containing protein" evidence="6">
    <location>
        <begin position="21"/>
        <end position="251"/>
    </location>
</feature>
<dbReference type="InterPro" id="IPR011330">
    <property type="entry name" value="Glyco_hydro/deAcase_b/a-brl"/>
</dbReference>
<keyword evidence="5" id="KW-0119">Carbohydrate metabolism</keyword>
<protein>
    <recommendedName>
        <fullName evidence="7">NodB homology domain-containing protein</fullName>
    </recommendedName>
</protein>
<reference evidence="8" key="1">
    <citation type="submission" date="2016-04" db="EMBL/GenBank/DDBJ databases">
        <authorList>
            <person name="Evans L.H."/>
            <person name="Alamgir A."/>
            <person name="Owens N."/>
            <person name="Weber N.D."/>
            <person name="Virtaneva K."/>
            <person name="Barbian K."/>
            <person name="Babar A."/>
            <person name="Rosenke K."/>
        </authorList>
    </citation>
    <scope>NUCLEOTIDE SEQUENCE [LARGE SCALE GENOMIC DNA]</scope>
    <source>
        <strain evidence="8">CBS 101.48</strain>
    </source>
</reference>
<dbReference type="EMBL" id="LT552351">
    <property type="protein sequence ID" value="SAL98777.1"/>
    <property type="molecule type" value="Genomic_DNA"/>
</dbReference>
<dbReference type="PROSITE" id="PS51677">
    <property type="entry name" value="NODB"/>
    <property type="match status" value="1"/>
</dbReference>
<dbReference type="CDD" id="cd10951">
    <property type="entry name" value="CE4_ClCDA_like"/>
    <property type="match status" value="1"/>
</dbReference>
<dbReference type="PANTHER" id="PTHR46471">
    <property type="entry name" value="CHITIN DEACETYLASE"/>
    <property type="match status" value="1"/>
</dbReference>
<evidence type="ECO:0000256" key="1">
    <source>
        <dbReference type="ARBA" id="ARBA00001941"/>
    </source>
</evidence>
<keyword evidence="3 6" id="KW-0732">Signal</keyword>
<dbReference type="AlphaFoldDB" id="A0A168MLP8"/>
<dbReference type="OrthoDB" id="2125469at2759"/>